<evidence type="ECO:0000313" key="12">
    <source>
        <dbReference type="EMBL" id="GCD78508.1"/>
    </source>
</evidence>
<dbReference type="GO" id="GO:0004502">
    <property type="term" value="F:kynurenine 3-monooxygenase activity"/>
    <property type="evidence" value="ECO:0007669"/>
    <property type="project" value="UniProtKB-UniRule"/>
</dbReference>
<dbReference type="FunFam" id="3.50.50.60:FF:000185">
    <property type="entry name" value="Kynurenine 3-monooxygenase"/>
    <property type="match status" value="1"/>
</dbReference>
<dbReference type="OrthoDB" id="9766816at2"/>
<evidence type="ECO:0000256" key="4">
    <source>
        <dbReference type="ARBA" id="ARBA00022827"/>
    </source>
</evidence>
<dbReference type="UniPathway" id="UPA00253">
    <property type="reaction ID" value="UER00328"/>
</dbReference>
<dbReference type="GO" id="GO:0070189">
    <property type="term" value="P:kynurenine metabolic process"/>
    <property type="evidence" value="ECO:0007669"/>
    <property type="project" value="TreeGrafter"/>
</dbReference>
<dbReference type="EMBL" id="BHZE01000025">
    <property type="protein sequence ID" value="GCD78508.1"/>
    <property type="molecule type" value="Genomic_DNA"/>
</dbReference>
<comment type="catalytic activity">
    <reaction evidence="8 9">
        <text>L-kynurenine + NADPH + O2 + H(+) = 3-hydroxy-L-kynurenine + NADP(+) + H2O</text>
        <dbReference type="Rhea" id="RHEA:20545"/>
        <dbReference type="ChEBI" id="CHEBI:15377"/>
        <dbReference type="ChEBI" id="CHEBI:15378"/>
        <dbReference type="ChEBI" id="CHEBI:15379"/>
        <dbReference type="ChEBI" id="CHEBI:57783"/>
        <dbReference type="ChEBI" id="CHEBI:57959"/>
        <dbReference type="ChEBI" id="CHEBI:58125"/>
        <dbReference type="ChEBI" id="CHEBI:58349"/>
        <dbReference type="EC" id="1.14.13.9"/>
    </reaction>
</comment>
<dbReference type="GO" id="GO:0043420">
    <property type="term" value="P:anthranilate metabolic process"/>
    <property type="evidence" value="ECO:0007669"/>
    <property type="project" value="UniProtKB-UniRule"/>
</dbReference>
<dbReference type="HAMAP" id="MF_01971">
    <property type="entry name" value="Kynurenine_monooxygenase"/>
    <property type="match status" value="1"/>
</dbReference>
<evidence type="ECO:0000256" key="6">
    <source>
        <dbReference type="ARBA" id="ARBA00023002"/>
    </source>
</evidence>
<dbReference type="GO" id="GO:0019805">
    <property type="term" value="P:quinolinate biosynthetic process"/>
    <property type="evidence" value="ECO:0007669"/>
    <property type="project" value="UniProtKB-UniRule"/>
</dbReference>
<evidence type="ECO:0000256" key="8">
    <source>
        <dbReference type="ARBA" id="ARBA00047818"/>
    </source>
</evidence>
<dbReference type="Pfam" id="PF01494">
    <property type="entry name" value="FAD_binding_3"/>
    <property type="match status" value="1"/>
</dbReference>
<keyword evidence="10" id="KW-0472">Membrane</keyword>
<keyword evidence="10" id="KW-0812">Transmembrane</keyword>
<dbReference type="SUPFAM" id="SSF51905">
    <property type="entry name" value="FAD/NAD(P)-binding domain"/>
    <property type="match status" value="1"/>
</dbReference>
<evidence type="ECO:0000256" key="1">
    <source>
        <dbReference type="ARBA" id="ARBA00001974"/>
    </source>
</evidence>
<comment type="cofactor">
    <cofactor evidence="1 9">
        <name>FAD</name>
        <dbReference type="ChEBI" id="CHEBI:57692"/>
    </cofactor>
</comment>
<dbReference type="GO" id="GO:0006569">
    <property type="term" value="P:L-tryptophan catabolic process"/>
    <property type="evidence" value="ECO:0007669"/>
    <property type="project" value="UniProtKB-UniRule"/>
</dbReference>
<keyword evidence="3 9" id="KW-0662">Pyridine nucleotide biosynthesis</keyword>
<keyword evidence="2 9" id="KW-0285">Flavoprotein</keyword>
<feature type="transmembrane region" description="Helical" evidence="10">
    <location>
        <begin position="6"/>
        <end position="24"/>
    </location>
</feature>
<dbReference type="Proteomes" id="UP000286715">
    <property type="component" value="Unassembled WGS sequence"/>
</dbReference>
<gene>
    <name evidence="9 12" type="primary">kmo</name>
    <name evidence="12" type="ORF">JCM31826_19900</name>
</gene>
<evidence type="ECO:0000256" key="3">
    <source>
        <dbReference type="ARBA" id="ARBA00022642"/>
    </source>
</evidence>
<dbReference type="PANTHER" id="PTHR46028:SF2">
    <property type="entry name" value="KYNURENINE 3-MONOOXYGENASE"/>
    <property type="match status" value="1"/>
</dbReference>
<comment type="similarity">
    <text evidence="9">Belongs to the aromatic-ring hydroxylase family. KMO subfamily.</text>
</comment>
<evidence type="ECO:0000256" key="2">
    <source>
        <dbReference type="ARBA" id="ARBA00022630"/>
    </source>
</evidence>
<sequence length="451" mass="51171">MNTKKNIVIAGGGLVGSLLAVYFAERGHRVRLFERRPDARKTNIYAGRSINLALSDRGWKALRGVGLEEKVRQIALPMYHRGLHQPDGSYVRQPYGQPGQAIYSVSRGGLNILLLNAADAYENVELFFNHKCVDVDFETNEVKFLDEAGNEVVVKADYIFGADGAFSAIRGEMMKTDRFDYQQQYISHGYKELTIPAGEGGSFLLENNALHIWPRHEFMLIALPNIDGSFTVTLFLPFEGNNSFSALDSVKKAREFFRQTFPDALELMPDFDQQWQQNPVSSLCIIRCYPWVRNHTALIGDAAHAIVPFYGQGMNCGFEDVDVLFQLLDHTADWPAALEQYQKLRKPDGDAIAELALRNFIEMRDLTADPKFLLQKKIEARIQQKYPELWTPLYSMVTFSHMRYSEALALGKVHDQIMADIMSRPDIESNWDSPEVEAAIIAKLREIQPVL</sequence>
<keyword evidence="7 9" id="KW-0503">Monooxygenase</keyword>
<name>A0A401XNB3_9FLAO</name>
<dbReference type="PANTHER" id="PTHR46028">
    <property type="entry name" value="KYNURENINE 3-MONOOXYGENASE"/>
    <property type="match status" value="1"/>
</dbReference>
<organism evidence="12 13">
    <name type="scientific">Thermaurantimonas aggregans</name>
    <dbReference type="NCBI Taxonomy" id="2173829"/>
    <lineage>
        <taxon>Bacteria</taxon>
        <taxon>Pseudomonadati</taxon>
        <taxon>Bacteroidota</taxon>
        <taxon>Flavobacteriia</taxon>
        <taxon>Flavobacteriales</taxon>
        <taxon>Schleiferiaceae</taxon>
        <taxon>Thermaurantimonas</taxon>
    </lineage>
</organism>
<feature type="domain" description="FAD-binding" evidence="11">
    <location>
        <begin position="7"/>
        <end position="352"/>
    </location>
</feature>
<evidence type="ECO:0000259" key="11">
    <source>
        <dbReference type="Pfam" id="PF01494"/>
    </source>
</evidence>
<reference evidence="12 13" key="1">
    <citation type="submission" date="2018-11" db="EMBL/GenBank/DDBJ databases">
        <title>Schleiferia aggregans sp. nov., a moderately thermophilic heterotrophic bacterium isolated from microbial mats at a terrestrial hot spring.</title>
        <authorList>
            <person name="Iino T."/>
            <person name="Ohkuma M."/>
            <person name="Haruta S."/>
        </authorList>
    </citation>
    <scope>NUCLEOTIDE SEQUENCE [LARGE SCALE GENOMIC DNA]</scope>
    <source>
        <strain evidence="12 13">LA</strain>
    </source>
</reference>
<dbReference type="InterPro" id="IPR036188">
    <property type="entry name" value="FAD/NAD-bd_sf"/>
</dbReference>
<accession>A0A401XNB3</accession>
<proteinExistence type="inferred from homology"/>
<evidence type="ECO:0000256" key="5">
    <source>
        <dbReference type="ARBA" id="ARBA00022857"/>
    </source>
</evidence>
<dbReference type="GO" id="GO:0071949">
    <property type="term" value="F:FAD binding"/>
    <property type="evidence" value="ECO:0007669"/>
    <property type="project" value="InterPro"/>
</dbReference>
<keyword evidence="4 9" id="KW-0274">FAD</keyword>
<dbReference type="AlphaFoldDB" id="A0A401XNB3"/>
<keyword evidence="10" id="KW-1133">Transmembrane helix</keyword>
<evidence type="ECO:0000256" key="9">
    <source>
        <dbReference type="HAMAP-Rule" id="MF_01971"/>
    </source>
</evidence>
<keyword evidence="5 9" id="KW-0521">NADP</keyword>
<dbReference type="InterPro" id="IPR002938">
    <property type="entry name" value="FAD-bd"/>
</dbReference>
<comment type="pathway">
    <text evidence="9">Cofactor biosynthesis; NAD(+) biosynthesis; quinolinate from L-kynurenine: step 1/3.</text>
</comment>
<comment type="function">
    <text evidence="9">Catalyzes the hydroxylation of L-kynurenine (L-Kyn) to form 3-hydroxy-L-kynurenine (L-3OHKyn). Required for synthesis of quinolinic acid.</text>
</comment>
<dbReference type="GO" id="GO:0009435">
    <property type="term" value="P:NAD+ biosynthetic process"/>
    <property type="evidence" value="ECO:0007669"/>
    <property type="project" value="UniProtKB-UniPathway"/>
</dbReference>
<dbReference type="PRINTS" id="PR00420">
    <property type="entry name" value="RNGMNOXGNASE"/>
</dbReference>
<evidence type="ECO:0000256" key="10">
    <source>
        <dbReference type="SAM" id="Phobius"/>
    </source>
</evidence>
<dbReference type="InterPro" id="IPR027545">
    <property type="entry name" value="Kynurenine_monooxygenase"/>
</dbReference>
<dbReference type="RefSeq" id="WP_124398565.1">
    <property type="nucleotide sequence ID" value="NZ_BHZE01000025.1"/>
</dbReference>
<protein>
    <recommendedName>
        <fullName evidence="9">Kynurenine 3-monooxygenase</fullName>
        <ecNumber evidence="9">1.14.13.9</ecNumber>
    </recommendedName>
    <alternativeName>
        <fullName evidence="9">Kynurenine 3-hydroxylase</fullName>
    </alternativeName>
</protein>
<keyword evidence="13" id="KW-1185">Reference proteome</keyword>
<evidence type="ECO:0000256" key="7">
    <source>
        <dbReference type="ARBA" id="ARBA00023033"/>
    </source>
</evidence>
<keyword evidence="6 9" id="KW-0560">Oxidoreductase</keyword>
<evidence type="ECO:0000313" key="13">
    <source>
        <dbReference type="Proteomes" id="UP000286715"/>
    </source>
</evidence>
<dbReference type="Gene3D" id="3.50.50.60">
    <property type="entry name" value="FAD/NAD(P)-binding domain"/>
    <property type="match status" value="1"/>
</dbReference>
<comment type="caution">
    <text evidence="12">The sequence shown here is derived from an EMBL/GenBank/DDBJ whole genome shotgun (WGS) entry which is preliminary data.</text>
</comment>
<dbReference type="EC" id="1.14.13.9" evidence="9"/>